<gene>
    <name evidence="2" type="ORF">MNBD_GAMMA08-2751</name>
</gene>
<dbReference type="Pfam" id="PF12975">
    <property type="entry name" value="DUF3859"/>
    <property type="match status" value="1"/>
</dbReference>
<reference evidence="2" key="1">
    <citation type="submission" date="2018-06" db="EMBL/GenBank/DDBJ databases">
        <authorList>
            <person name="Zhirakovskaya E."/>
        </authorList>
    </citation>
    <scope>NUCLEOTIDE SEQUENCE</scope>
</reference>
<sequence length="195" mass="22497">MKKIILIIVAFYLSACNSTDEQATTQIPKEKQPTGRVLQYGLYTLVSGGDVIDDPKTTTGKGVSKPVITRDRTVERIPLVRNKYMAYQYRLSNLPGKGRIKLRRVLTHPEFKLPDGSRSSGSNFMVTKKLDRGEVIAYDAYALNEDYEMIEGEWIFQIWYKDKKLLEQKFTTYHPDEKEMAKLTAPSWLDKKHSR</sequence>
<accession>A0A3B0XAZ0</accession>
<dbReference type="InterPro" id="IPR024331">
    <property type="entry name" value="DUF3859"/>
</dbReference>
<evidence type="ECO:0000313" key="2">
    <source>
        <dbReference type="EMBL" id="VAW58639.1"/>
    </source>
</evidence>
<proteinExistence type="predicted"/>
<evidence type="ECO:0000259" key="1">
    <source>
        <dbReference type="Pfam" id="PF12975"/>
    </source>
</evidence>
<protein>
    <recommendedName>
        <fullName evidence="1">DUF3859 domain-containing protein</fullName>
    </recommendedName>
</protein>
<dbReference type="AlphaFoldDB" id="A0A3B0XAZ0"/>
<name>A0A3B0XAZ0_9ZZZZ</name>
<feature type="domain" description="DUF3859" evidence="1">
    <location>
        <begin position="92"/>
        <end position="171"/>
    </location>
</feature>
<dbReference type="EMBL" id="UOFH01000022">
    <property type="protein sequence ID" value="VAW58639.1"/>
    <property type="molecule type" value="Genomic_DNA"/>
</dbReference>
<organism evidence="2">
    <name type="scientific">hydrothermal vent metagenome</name>
    <dbReference type="NCBI Taxonomy" id="652676"/>
    <lineage>
        <taxon>unclassified sequences</taxon>
        <taxon>metagenomes</taxon>
        <taxon>ecological metagenomes</taxon>
    </lineage>
</organism>
<dbReference type="Gene3D" id="2.60.40.2390">
    <property type="match status" value="1"/>
</dbReference>